<name>A0ACB9DIZ8_ARCLA</name>
<reference evidence="1 2" key="2">
    <citation type="journal article" date="2022" name="Mol. Ecol. Resour.">
        <title>The genomes of chicory, endive, great burdock and yacon provide insights into Asteraceae paleo-polyploidization history and plant inulin production.</title>
        <authorList>
            <person name="Fan W."/>
            <person name="Wang S."/>
            <person name="Wang H."/>
            <person name="Wang A."/>
            <person name="Jiang F."/>
            <person name="Liu H."/>
            <person name="Zhao H."/>
            <person name="Xu D."/>
            <person name="Zhang Y."/>
        </authorList>
    </citation>
    <scope>NUCLEOTIDE SEQUENCE [LARGE SCALE GENOMIC DNA]</scope>
    <source>
        <strain evidence="2">cv. Niubang</strain>
    </source>
</reference>
<evidence type="ECO:0000313" key="1">
    <source>
        <dbReference type="EMBL" id="KAI3746451.1"/>
    </source>
</evidence>
<accession>A0ACB9DIZ8</accession>
<gene>
    <name evidence="1" type="ORF">L6452_08885</name>
</gene>
<reference evidence="2" key="1">
    <citation type="journal article" date="2022" name="Mol. Ecol. Resour.">
        <title>The genomes of chicory, endive, great burdock and yacon provide insights into Asteraceae palaeo-polyploidization history and plant inulin production.</title>
        <authorList>
            <person name="Fan W."/>
            <person name="Wang S."/>
            <person name="Wang H."/>
            <person name="Wang A."/>
            <person name="Jiang F."/>
            <person name="Liu H."/>
            <person name="Zhao H."/>
            <person name="Xu D."/>
            <person name="Zhang Y."/>
        </authorList>
    </citation>
    <scope>NUCLEOTIDE SEQUENCE [LARGE SCALE GENOMIC DNA]</scope>
    <source>
        <strain evidence="2">cv. Niubang</strain>
    </source>
</reference>
<dbReference type="EMBL" id="CM042049">
    <property type="protein sequence ID" value="KAI3746451.1"/>
    <property type="molecule type" value="Genomic_DNA"/>
</dbReference>
<sequence>MGYGGHGDDGGDEWDHGGYWWFFSGEVGDVVVSSEFAGYHTTPLNFRPKSSNWFSIHYIPNSVFLSDLFLVDCSN</sequence>
<comment type="caution">
    <text evidence="1">The sequence shown here is derived from an EMBL/GenBank/DDBJ whole genome shotgun (WGS) entry which is preliminary data.</text>
</comment>
<organism evidence="1 2">
    <name type="scientific">Arctium lappa</name>
    <name type="common">Greater burdock</name>
    <name type="synonym">Lappa major</name>
    <dbReference type="NCBI Taxonomy" id="4217"/>
    <lineage>
        <taxon>Eukaryota</taxon>
        <taxon>Viridiplantae</taxon>
        <taxon>Streptophyta</taxon>
        <taxon>Embryophyta</taxon>
        <taxon>Tracheophyta</taxon>
        <taxon>Spermatophyta</taxon>
        <taxon>Magnoliopsida</taxon>
        <taxon>eudicotyledons</taxon>
        <taxon>Gunneridae</taxon>
        <taxon>Pentapetalae</taxon>
        <taxon>asterids</taxon>
        <taxon>campanulids</taxon>
        <taxon>Asterales</taxon>
        <taxon>Asteraceae</taxon>
        <taxon>Carduoideae</taxon>
        <taxon>Cardueae</taxon>
        <taxon>Arctiinae</taxon>
        <taxon>Arctium</taxon>
    </lineage>
</organism>
<protein>
    <submittedName>
        <fullName evidence="1">Uncharacterized protein</fullName>
    </submittedName>
</protein>
<proteinExistence type="predicted"/>
<evidence type="ECO:0000313" key="2">
    <source>
        <dbReference type="Proteomes" id="UP001055879"/>
    </source>
</evidence>
<keyword evidence="2" id="KW-1185">Reference proteome</keyword>
<dbReference type="Proteomes" id="UP001055879">
    <property type="component" value="Linkage Group LG03"/>
</dbReference>